<proteinExistence type="predicted"/>
<evidence type="ECO:0000313" key="3">
    <source>
        <dbReference type="Proteomes" id="UP001140510"/>
    </source>
</evidence>
<dbReference type="EMBL" id="JAPEVA010000305">
    <property type="protein sequence ID" value="KAJ4390503.1"/>
    <property type="molecule type" value="Genomic_DNA"/>
</dbReference>
<protein>
    <submittedName>
        <fullName evidence="2">Uncharacterized protein</fullName>
    </submittedName>
</protein>
<feature type="compositionally biased region" description="Acidic residues" evidence="1">
    <location>
        <begin position="201"/>
        <end position="228"/>
    </location>
</feature>
<sequence>MDNIDKALSAADAADRQAKKHTITRLKKTEDYIQALEDRKTLMLANAIEKLEEARFRGRQSRVWLEGAITAANNKWNKIDSIVDRRRVDNKFKDTNKASGDGGNNSYEARGAARRVFGSGGVVEALIRKQYEEGMKKMELGSWRDNQERVDWLNFVDNLSVKELALVKADDWQRYEAEPWEGQDSDLELECPKAHTFYGSDECEEEVSGYDGAEESDSEDDEYADTDDDGKSADKENSSEGSEESGGETEA</sequence>
<feature type="region of interest" description="Disordered" evidence="1">
    <location>
        <begin position="197"/>
        <end position="251"/>
    </location>
</feature>
<evidence type="ECO:0000256" key="1">
    <source>
        <dbReference type="SAM" id="MobiDB-lite"/>
    </source>
</evidence>
<comment type="caution">
    <text evidence="2">The sequence shown here is derived from an EMBL/GenBank/DDBJ whole genome shotgun (WGS) entry which is preliminary data.</text>
</comment>
<dbReference type="Proteomes" id="UP001140510">
    <property type="component" value="Unassembled WGS sequence"/>
</dbReference>
<feature type="compositionally biased region" description="Basic and acidic residues" evidence="1">
    <location>
        <begin position="229"/>
        <end position="238"/>
    </location>
</feature>
<accession>A0A9W9CWT9</accession>
<evidence type="ECO:0000313" key="2">
    <source>
        <dbReference type="EMBL" id="KAJ4390503.1"/>
    </source>
</evidence>
<dbReference type="AlphaFoldDB" id="A0A9W9CWT9"/>
<feature type="compositionally biased region" description="Acidic residues" evidence="1">
    <location>
        <begin position="241"/>
        <end position="251"/>
    </location>
</feature>
<keyword evidence="3" id="KW-1185">Reference proteome</keyword>
<organism evidence="2 3">
    <name type="scientific">Didymella pomorum</name>
    <dbReference type="NCBI Taxonomy" id="749634"/>
    <lineage>
        <taxon>Eukaryota</taxon>
        <taxon>Fungi</taxon>
        <taxon>Dikarya</taxon>
        <taxon>Ascomycota</taxon>
        <taxon>Pezizomycotina</taxon>
        <taxon>Dothideomycetes</taxon>
        <taxon>Pleosporomycetidae</taxon>
        <taxon>Pleosporales</taxon>
        <taxon>Pleosporineae</taxon>
        <taxon>Didymellaceae</taxon>
        <taxon>Didymella</taxon>
    </lineage>
</organism>
<dbReference type="OrthoDB" id="3695316at2759"/>
<name>A0A9W9CWT9_9PLEO</name>
<gene>
    <name evidence="2" type="ORF">N0V91_011410</name>
</gene>
<reference evidence="2" key="1">
    <citation type="submission" date="2022-10" db="EMBL/GenBank/DDBJ databases">
        <title>Tapping the CABI collections for fungal endophytes: first genome assemblies for Collariella, Neodidymelliopsis, Ascochyta clinopodiicola, Didymella pomorum, Didymosphaeria variabile, Neocosmospora piperis and Neocucurbitaria cava.</title>
        <authorList>
            <person name="Hill R."/>
        </authorList>
    </citation>
    <scope>NUCLEOTIDE SEQUENCE</scope>
    <source>
        <strain evidence="2">IMI 355091</strain>
    </source>
</reference>